<dbReference type="CDD" id="cd00778">
    <property type="entry name" value="ProRS_core_arch_euk"/>
    <property type="match status" value="1"/>
</dbReference>
<dbReference type="InterPro" id="IPR004154">
    <property type="entry name" value="Anticodon-bd"/>
</dbReference>
<dbReference type="GO" id="GO:0005524">
    <property type="term" value="F:ATP binding"/>
    <property type="evidence" value="ECO:0007669"/>
    <property type="project" value="UniProtKB-UniRule"/>
</dbReference>
<comment type="domain">
    <text evidence="7">Consists of three domains: the N-terminal catalytic domain, the anticodon-binding domain and the C-terminal extension.</text>
</comment>
<dbReference type="GO" id="GO:0004827">
    <property type="term" value="F:proline-tRNA ligase activity"/>
    <property type="evidence" value="ECO:0007669"/>
    <property type="project" value="UniProtKB-UniRule"/>
</dbReference>
<evidence type="ECO:0000256" key="5">
    <source>
        <dbReference type="ARBA" id="ARBA00023146"/>
    </source>
</evidence>
<sequence>MNLTPKSKNVSKWYNEVILKAELADYSPVKGCMVIRPDGYSIWENVQRIFDAEIKKAGVRNAYFPIFIPMSFLEKEKEHAKGFSPELAVVTKGGGEDLAEPLAVRPTSETIMYHQFSKWIQSYRDLPMKINQWNNVVRWEKRTYLFMRTTEFLWQEAHTAHATHKEAVEEAERALKSYIDLYKNHFAIYGIAGIKSKSEKFAGAEKTYTYEVLLPGGKALQAGTTHDLGQNFSKPFEVNFTDKNGKLDYVWQTSWGLSTRSIGGLILTHGDDNGLVIPPDLAYLQIVIVPVLSKSKEDTELISKSWEIKANLEKIYRVGLDERQEHTYGWKLNELELKGIPVRIELGKKEIEEQSATVYRRDLGTKEKVKFNNLEKYIEILLKDIQDGLFEKSREFTKANTHRVGAYDQFKEIMRTSRGFIEAFWCESEDCEMKIKEETKATTRCLPLDAKTEKGKCIYCGKESSRRWVFAQAY</sequence>
<comment type="caution">
    <text evidence="9">The sequence shown here is derived from an EMBL/GenBank/DDBJ whole genome shotgun (WGS) entry which is preliminary data.</text>
</comment>
<dbReference type="InterPro" id="IPR004499">
    <property type="entry name" value="Pro-tRNA-ligase_IIa_arc-type"/>
</dbReference>
<dbReference type="EC" id="6.1.1.15" evidence="7"/>
<evidence type="ECO:0000256" key="7">
    <source>
        <dbReference type="HAMAP-Rule" id="MF_01571"/>
    </source>
</evidence>
<evidence type="ECO:0000256" key="3">
    <source>
        <dbReference type="ARBA" id="ARBA00022840"/>
    </source>
</evidence>
<dbReference type="InterPro" id="IPR016061">
    <property type="entry name" value="Pro-tRNA_ligase_II_C"/>
</dbReference>
<keyword evidence="7" id="KW-0963">Cytoplasm</keyword>
<keyword evidence="2 7" id="KW-0547">Nucleotide-binding</keyword>
<dbReference type="SUPFAM" id="SSF55681">
    <property type="entry name" value="Class II aaRS and biotin synthetases"/>
    <property type="match status" value="1"/>
</dbReference>
<comment type="subcellular location">
    <subcellularLocation>
        <location evidence="7">Cytoplasm</location>
    </subcellularLocation>
</comment>
<evidence type="ECO:0000256" key="4">
    <source>
        <dbReference type="ARBA" id="ARBA00022917"/>
    </source>
</evidence>
<dbReference type="GO" id="GO:0006433">
    <property type="term" value="P:prolyl-tRNA aminoacylation"/>
    <property type="evidence" value="ECO:0007669"/>
    <property type="project" value="UniProtKB-UniRule"/>
</dbReference>
<keyword evidence="4 7" id="KW-0648">Protein biosynthesis</keyword>
<comment type="similarity">
    <text evidence="7">Belongs to the class-II aminoacyl-tRNA synthetase family. ProS type 3 subfamily.</text>
</comment>
<dbReference type="InterPro" id="IPR033721">
    <property type="entry name" value="ProRS_core_arch_euk"/>
</dbReference>
<dbReference type="SUPFAM" id="SSF52954">
    <property type="entry name" value="Class II aaRS ABD-related"/>
    <property type="match status" value="1"/>
</dbReference>
<dbReference type="PANTHER" id="PTHR43382">
    <property type="entry name" value="PROLYL-TRNA SYNTHETASE"/>
    <property type="match status" value="1"/>
</dbReference>
<proteinExistence type="inferred from homology"/>
<evidence type="ECO:0000313" key="10">
    <source>
        <dbReference type="Proteomes" id="UP000178771"/>
    </source>
</evidence>
<keyword evidence="3 7" id="KW-0067">ATP-binding</keyword>
<evidence type="ECO:0000313" key="9">
    <source>
        <dbReference type="EMBL" id="OGC52033.1"/>
    </source>
</evidence>
<dbReference type="InterPro" id="IPR017449">
    <property type="entry name" value="Pro-tRNA_synth_II"/>
</dbReference>
<dbReference type="EMBL" id="MEVH01000007">
    <property type="protein sequence ID" value="OGC52033.1"/>
    <property type="molecule type" value="Genomic_DNA"/>
</dbReference>
<evidence type="ECO:0000256" key="6">
    <source>
        <dbReference type="ARBA" id="ARBA00047671"/>
    </source>
</evidence>
<dbReference type="SMART" id="SM00946">
    <property type="entry name" value="ProRS-C_1"/>
    <property type="match status" value="1"/>
</dbReference>
<keyword evidence="5 7" id="KW-0030">Aminoacyl-tRNA synthetase</keyword>
<reference evidence="9 10" key="1">
    <citation type="journal article" date="2016" name="Nat. Commun.">
        <title>Thousands of microbial genomes shed light on interconnected biogeochemical processes in an aquifer system.</title>
        <authorList>
            <person name="Anantharaman K."/>
            <person name="Brown C.T."/>
            <person name="Hug L.A."/>
            <person name="Sharon I."/>
            <person name="Castelle C.J."/>
            <person name="Probst A.J."/>
            <person name="Thomas B.C."/>
            <person name="Singh A."/>
            <person name="Wilkins M.J."/>
            <person name="Karaoz U."/>
            <person name="Brodie E.L."/>
            <person name="Williams K.H."/>
            <person name="Hubbard S.S."/>
            <person name="Banfield J.F."/>
        </authorList>
    </citation>
    <scope>NUCLEOTIDE SEQUENCE [LARGE SCALE GENOMIC DNA]</scope>
</reference>
<organism evidence="9 10">
    <name type="scientific">candidate division WWE3 bacterium RIFCSPLOWO2_01_FULL_39_13</name>
    <dbReference type="NCBI Taxonomy" id="1802624"/>
    <lineage>
        <taxon>Bacteria</taxon>
        <taxon>Katanobacteria</taxon>
    </lineage>
</organism>
<dbReference type="SUPFAM" id="SSF64586">
    <property type="entry name" value="C-terminal domain of ProRS"/>
    <property type="match status" value="1"/>
</dbReference>
<name>A0A1F4V603_UNCKA</name>
<protein>
    <recommendedName>
        <fullName evidence="7">Proline--tRNA ligase</fullName>
        <ecNumber evidence="7">6.1.1.15</ecNumber>
    </recommendedName>
    <alternativeName>
        <fullName evidence="7">Prolyl-tRNA synthetase</fullName>
        <shortName evidence="7">ProRS</shortName>
    </alternativeName>
</protein>
<evidence type="ECO:0000259" key="8">
    <source>
        <dbReference type="PROSITE" id="PS50862"/>
    </source>
</evidence>
<dbReference type="HAMAP" id="MF_01571">
    <property type="entry name" value="Pro_tRNA_synth_type3"/>
    <property type="match status" value="1"/>
</dbReference>
<dbReference type="STRING" id="1802624.A2982_00290"/>
<dbReference type="PANTHER" id="PTHR43382:SF2">
    <property type="entry name" value="BIFUNCTIONAL GLUTAMATE_PROLINE--TRNA LIGASE"/>
    <property type="match status" value="1"/>
</dbReference>
<dbReference type="PRINTS" id="PR01046">
    <property type="entry name" value="TRNASYNTHPRO"/>
</dbReference>
<accession>A0A1F4V603</accession>
<dbReference type="InterPro" id="IPR002314">
    <property type="entry name" value="aa-tRNA-synt_IIb"/>
</dbReference>
<comment type="subunit">
    <text evidence="7">Homodimer.</text>
</comment>
<dbReference type="Proteomes" id="UP000178771">
    <property type="component" value="Unassembled WGS sequence"/>
</dbReference>
<dbReference type="GO" id="GO:0005737">
    <property type="term" value="C:cytoplasm"/>
    <property type="evidence" value="ECO:0007669"/>
    <property type="project" value="UniProtKB-SubCell"/>
</dbReference>
<dbReference type="Pfam" id="PF09180">
    <property type="entry name" value="ProRS-C_1"/>
    <property type="match status" value="1"/>
</dbReference>
<dbReference type="Pfam" id="PF00587">
    <property type="entry name" value="tRNA-synt_2b"/>
    <property type="match status" value="1"/>
</dbReference>
<dbReference type="AlphaFoldDB" id="A0A1F4V603"/>
<dbReference type="InterPro" id="IPR006195">
    <property type="entry name" value="aa-tRNA-synth_II"/>
</dbReference>
<dbReference type="InterPro" id="IPR002316">
    <property type="entry name" value="Pro-tRNA-ligase_IIa"/>
</dbReference>
<dbReference type="NCBIfam" id="TIGR00408">
    <property type="entry name" value="proS_fam_I"/>
    <property type="match status" value="1"/>
</dbReference>
<dbReference type="Gene3D" id="3.30.930.10">
    <property type="entry name" value="Bira Bifunctional Protein, Domain 2"/>
    <property type="match status" value="1"/>
</dbReference>
<dbReference type="Pfam" id="PF03129">
    <property type="entry name" value="HGTP_anticodon"/>
    <property type="match status" value="1"/>
</dbReference>
<dbReference type="InterPro" id="IPR036621">
    <property type="entry name" value="Anticodon-bd_dom_sf"/>
</dbReference>
<dbReference type="InterPro" id="IPR045864">
    <property type="entry name" value="aa-tRNA-synth_II/BPL/LPL"/>
</dbReference>
<dbReference type="Gene3D" id="3.30.110.30">
    <property type="entry name" value="C-terminal domain of ProRS"/>
    <property type="match status" value="1"/>
</dbReference>
<comment type="catalytic activity">
    <reaction evidence="6 7">
        <text>tRNA(Pro) + L-proline + ATP = L-prolyl-tRNA(Pro) + AMP + diphosphate</text>
        <dbReference type="Rhea" id="RHEA:14305"/>
        <dbReference type="Rhea" id="RHEA-COMP:9700"/>
        <dbReference type="Rhea" id="RHEA-COMP:9702"/>
        <dbReference type="ChEBI" id="CHEBI:30616"/>
        <dbReference type="ChEBI" id="CHEBI:33019"/>
        <dbReference type="ChEBI" id="CHEBI:60039"/>
        <dbReference type="ChEBI" id="CHEBI:78442"/>
        <dbReference type="ChEBI" id="CHEBI:78532"/>
        <dbReference type="ChEBI" id="CHEBI:456215"/>
        <dbReference type="EC" id="6.1.1.15"/>
    </reaction>
</comment>
<evidence type="ECO:0000256" key="2">
    <source>
        <dbReference type="ARBA" id="ARBA00022741"/>
    </source>
</evidence>
<gene>
    <name evidence="7" type="primary">proS</name>
    <name evidence="9" type="ORF">A2982_00290</name>
</gene>
<comment type="function">
    <text evidence="7">Catalyzes the attachment of proline to tRNA(Pro) in a two-step reaction: proline is first activated by ATP to form Pro-AMP and then transferred to the acceptor end of tRNA(Pro).</text>
</comment>
<dbReference type="GO" id="GO:0017101">
    <property type="term" value="C:aminoacyl-tRNA synthetase multienzyme complex"/>
    <property type="evidence" value="ECO:0007669"/>
    <property type="project" value="TreeGrafter"/>
</dbReference>
<keyword evidence="1 7" id="KW-0436">Ligase</keyword>
<dbReference type="FunFam" id="3.30.930.10:FF:000037">
    <property type="entry name" value="Proline--tRNA ligase"/>
    <property type="match status" value="1"/>
</dbReference>
<feature type="domain" description="Aminoacyl-transfer RNA synthetases class-II family profile" evidence="8">
    <location>
        <begin position="36"/>
        <end position="278"/>
    </location>
</feature>
<dbReference type="Gene3D" id="3.40.50.800">
    <property type="entry name" value="Anticodon-binding domain"/>
    <property type="match status" value="1"/>
</dbReference>
<evidence type="ECO:0000256" key="1">
    <source>
        <dbReference type="ARBA" id="ARBA00022598"/>
    </source>
</evidence>
<dbReference type="PROSITE" id="PS50862">
    <property type="entry name" value="AA_TRNA_LIGASE_II"/>
    <property type="match status" value="1"/>
</dbReference>